<dbReference type="PANTHER" id="PTHR30537:SF5">
    <property type="entry name" value="HTH-TYPE TRANSCRIPTIONAL ACTIVATOR TTDR-RELATED"/>
    <property type="match status" value="1"/>
</dbReference>
<proteinExistence type="inferred from homology"/>
<evidence type="ECO:0000256" key="2">
    <source>
        <dbReference type="ARBA" id="ARBA00023015"/>
    </source>
</evidence>
<keyword evidence="4" id="KW-0804">Transcription</keyword>
<dbReference type="OrthoDB" id="9804958at2"/>
<dbReference type="InterPro" id="IPR036388">
    <property type="entry name" value="WH-like_DNA-bd_sf"/>
</dbReference>
<dbReference type="RefSeq" id="WP_028752181.1">
    <property type="nucleotide sequence ID" value="NZ_JACIIG010000006.1"/>
</dbReference>
<comment type="similarity">
    <text evidence="1">Belongs to the LysR transcriptional regulatory family.</text>
</comment>
<name>A0A7W6ZUE0_9HYPH</name>
<reference evidence="9 10" key="1">
    <citation type="submission" date="2020-08" db="EMBL/GenBank/DDBJ databases">
        <title>Genomic Encyclopedia of Type Strains, Phase IV (KMG-V): Genome sequencing to study the core and pangenomes of soil and plant-associated prokaryotes.</title>
        <authorList>
            <person name="Whitman W."/>
        </authorList>
    </citation>
    <scope>NUCLEOTIDE SEQUENCE [LARGE SCALE GENOMIC DNA]</scope>
    <source>
        <strain evidence="9 10">SEMIA 492</strain>
    </source>
</reference>
<evidence type="ECO:0000313" key="10">
    <source>
        <dbReference type="Proteomes" id="UP000543836"/>
    </source>
</evidence>
<dbReference type="Pfam" id="PF00126">
    <property type="entry name" value="HTH_1"/>
    <property type="match status" value="1"/>
</dbReference>
<dbReference type="Proteomes" id="UP000543836">
    <property type="component" value="Unassembled WGS sequence"/>
</dbReference>
<dbReference type="InterPro" id="IPR036390">
    <property type="entry name" value="WH_DNA-bd_sf"/>
</dbReference>
<evidence type="ECO:0000256" key="4">
    <source>
        <dbReference type="ARBA" id="ARBA00023163"/>
    </source>
</evidence>
<accession>A0A7W6ZUE0</accession>
<keyword evidence="10" id="KW-1185">Reference proteome</keyword>
<dbReference type="InterPro" id="IPR058163">
    <property type="entry name" value="LysR-type_TF_proteobact-type"/>
</dbReference>
<dbReference type="Pfam" id="PF03466">
    <property type="entry name" value="LysR_substrate"/>
    <property type="match status" value="1"/>
</dbReference>
<dbReference type="PROSITE" id="PS50931">
    <property type="entry name" value="HTH_LYSR"/>
    <property type="match status" value="1"/>
</dbReference>
<dbReference type="FunFam" id="1.10.10.10:FF:000001">
    <property type="entry name" value="LysR family transcriptional regulator"/>
    <property type="match status" value="1"/>
</dbReference>
<evidence type="ECO:0000259" key="8">
    <source>
        <dbReference type="PROSITE" id="PS50931"/>
    </source>
</evidence>
<dbReference type="PRINTS" id="PR00039">
    <property type="entry name" value="HTHLYSR"/>
</dbReference>
<evidence type="ECO:0000256" key="1">
    <source>
        <dbReference type="ARBA" id="ARBA00009437"/>
    </source>
</evidence>
<evidence type="ECO:0000256" key="5">
    <source>
        <dbReference type="ARBA" id="ARBA00054626"/>
    </source>
</evidence>
<dbReference type="AlphaFoldDB" id="A0A7W6ZUE0"/>
<evidence type="ECO:0000256" key="7">
    <source>
        <dbReference type="ARBA" id="ARBA00083243"/>
    </source>
</evidence>
<dbReference type="SUPFAM" id="SSF46785">
    <property type="entry name" value="Winged helix' DNA-binding domain"/>
    <property type="match status" value="1"/>
</dbReference>
<keyword evidence="3 9" id="KW-0238">DNA-binding</keyword>
<protein>
    <recommendedName>
        <fullName evidence="6">HTH-type transcriptional regulator TtuA</fullName>
    </recommendedName>
    <alternativeName>
        <fullName evidence="7">Tartrate utilization transcriptional regulator</fullName>
    </alternativeName>
</protein>
<sequence>MNIRRKLPPLAALTAFEAAARVRSFTKAAAELGVTQAAVSRQIHLMEETLGFPLFRRLHRSIELTDKGQVLSTAATSAFNLMADTIAELTREEDEGALSISATLAISHFWLMPKIASFSRLYPDSRLRIVSQDSAAGLGGSDFAIRYGNGAWPDGRAEYLFDDELFPVCSPEYAAKLGSAPTLEDIARQPLISYDSQNPSWIGWEEWLAAFSIKLAKAPSGLRTSFYTEAVYAALSGQGIALGWKRLLQNLLDTRSLIRLTEQSIVTRDGYFLIVPPRSANNTKALQFIEWLKTEAAD</sequence>
<comment type="function">
    <text evidence="5">Transcriptional regulator of the ttuABCDE tartrate utilization operon.</text>
</comment>
<dbReference type="GO" id="GO:0003700">
    <property type="term" value="F:DNA-binding transcription factor activity"/>
    <property type="evidence" value="ECO:0007669"/>
    <property type="project" value="InterPro"/>
</dbReference>
<feature type="domain" description="HTH lysR-type" evidence="8">
    <location>
        <begin position="8"/>
        <end position="65"/>
    </location>
</feature>
<dbReference type="Gene3D" id="3.40.190.10">
    <property type="entry name" value="Periplasmic binding protein-like II"/>
    <property type="match status" value="2"/>
</dbReference>
<dbReference type="PANTHER" id="PTHR30537">
    <property type="entry name" value="HTH-TYPE TRANSCRIPTIONAL REGULATOR"/>
    <property type="match status" value="1"/>
</dbReference>
<dbReference type="InterPro" id="IPR000847">
    <property type="entry name" value="LysR_HTH_N"/>
</dbReference>
<dbReference type="InterPro" id="IPR005119">
    <property type="entry name" value="LysR_subst-bd"/>
</dbReference>
<evidence type="ECO:0000256" key="3">
    <source>
        <dbReference type="ARBA" id="ARBA00023125"/>
    </source>
</evidence>
<evidence type="ECO:0000256" key="6">
    <source>
        <dbReference type="ARBA" id="ARBA00067332"/>
    </source>
</evidence>
<dbReference type="CDD" id="cd08432">
    <property type="entry name" value="PBP2_GcdR_TrpI_HvrB_AmpR_like"/>
    <property type="match status" value="1"/>
</dbReference>
<comment type="caution">
    <text evidence="9">The sequence shown here is derived from an EMBL/GenBank/DDBJ whole genome shotgun (WGS) entry which is preliminary data.</text>
</comment>
<dbReference type="EMBL" id="JACIIG010000006">
    <property type="protein sequence ID" value="MBB4568929.1"/>
    <property type="molecule type" value="Genomic_DNA"/>
</dbReference>
<dbReference type="GO" id="GO:0003677">
    <property type="term" value="F:DNA binding"/>
    <property type="evidence" value="ECO:0007669"/>
    <property type="project" value="UniProtKB-KW"/>
</dbReference>
<keyword evidence="2" id="KW-0805">Transcription regulation</keyword>
<gene>
    <name evidence="9" type="ORF">GGE60_003048</name>
</gene>
<dbReference type="Gene3D" id="1.10.10.10">
    <property type="entry name" value="Winged helix-like DNA-binding domain superfamily/Winged helix DNA-binding domain"/>
    <property type="match status" value="1"/>
</dbReference>
<organism evidence="9 10">
    <name type="scientific">Rhizobium leucaenae</name>
    <dbReference type="NCBI Taxonomy" id="29450"/>
    <lineage>
        <taxon>Bacteria</taxon>
        <taxon>Pseudomonadati</taxon>
        <taxon>Pseudomonadota</taxon>
        <taxon>Alphaproteobacteria</taxon>
        <taxon>Hyphomicrobiales</taxon>
        <taxon>Rhizobiaceae</taxon>
        <taxon>Rhizobium/Agrobacterium group</taxon>
        <taxon>Rhizobium</taxon>
    </lineage>
</organism>
<evidence type="ECO:0000313" key="9">
    <source>
        <dbReference type="EMBL" id="MBB4568929.1"/>
    </source>
</evidence>
<dbReference type="SUPFAM" id="SSF53850">
    <property type="entry name" value="Periplasmic binding protein-like II"/>
    <property type="match status" value="1"/>
</dbReference>